<keyword evidence="4" id="KW-1185">Reference proteome</keyword>
<dbReference type="Gene3D" id="1.20.1280.50">
    <property type="match status" value="1"/>
</dbReference>
<reference evidence="3" key="1">
    <citation type="submission" date="2021-06" db="EMBL/GenBank/DDBJ databases">
        <authorList>
            <person name="Kallberg Y."/>
            <person name="Tangrot J."/>
            <person name="Rosling A."/>
        </authorList>
    </citation>
    <scope>NUCLEOTIDE SEQUENCE</scope>
    <source>
        <strain evidence="3">FL966</strain>
    </source>
</reference>
<protein>
    <submittedName>
        <fullName evidence="3">6000_t:CDS:1</fullName>
    </submittedName>
</protein>
<dbReference type="Proteomes" id="UP000789759">
    <property type="component" value="Unassembled WGS sequence"/>
</dbReference>
<dbReference type="InterPro" id="IPR036047">
    <property type="entry name" value="F-box-like_dom_sf"/>
</dbReference>
<evidence type="ECO:0000313" key="4">
    <source>
        <dbReference type="Proteomes" id="UP000789759"/>
    </source>
</evidence>
<proteinExistence type="predicted"/>
<dbReference type="SUPFAM" id="SSF81383">
    <property type="entry name" value="F-box domain"/>
    <property type="match status" value="1"/>
</dbReference>
<dbReference type="OrthoDB" id="2117972at2759"/>
<feature type="region of interest" description="Disordered" evidence="1">
    <location>
        <begin position="186"/>
        <end position="217"/>
    </location>
</feature>
<dbReference type="AlphaFoldDB" id="A0A9N9EKS6"/>
<dbReference type="InterPro" id="IPR001810">
    <property type="entry name" value="F-box_dom"/>
</dbReference>
<comment type="caution">
    <text evidence="3">The sequence shown here is derived from an EMBL/GenBank/DDBJ whole genome shotgun (WGS) entry which is preliminary data.</text>
</comment>
<dbReference type="CDD" id="cd22089">
    <property type="entry name" value="F-box_FBXO9"/>
    <property type="match status" value="1"/>
</dbReference>
<feature type="domain" description="F-box" evidence="2">
    <location>
        <begin position="249"/>
        <end position="298"/>
    </location>
</feature>
<organism evidence="3 4">
    <name type="scientific">Cetraspora pellucida</name>
    <dbReference type="NCBI Taxonomy" id="1433469"/>
    <lineage>
        <taxon>Eukaryota</taxon>
        <taxon>Fungi</taxon>
        <taxon>Fungi incertae sedis</taxon>
        <taxon>Mucoromycota</taxon>
        <taxon>Glomeromycotina</taxon>
        <taxon>Glomeromycetes</taxon>
        <taxon>Diversisporales</taxon>
        <taxon>Gigasporaceae</taxon>
        <taxon>Cetraspora</taxon>
    </lineage>
</organism>
<dbReference type="EMBL" id="CAJVQA010009363">
    <property type="protein sequence ID" value="CAG8684086.1"/>
    <property type="molecule type" value="Genomic_DNA"/>
</dbReference>
<dbReference type="Pfam" id="PF12937">
    <property type="entry name" value="F-box-like"/>
    <property type="match status" value="1"/>
</dbReference>
<sequence>MKNFDSSSNVDSSNNELDEFREQWKAELSQQKRQTTQGSVTSNSLSCKVPVQPLEHLKETEDEVNNFIPETYDNEEVKRNKALEIYVMAVTKEQEGNLSEGLLKIFQYLLGIFINLSFAFKALKYYRQALRLDCHVDNAYKKYFHNAAIGQKIGGSSFSKILAEHLEEQPHFPSISSREDYVIGNKYNSNSTTHQDDIIKRDQNGSKSGTQNSDIKRQDDKDQLTTLIDSFKDMQLTLEPLIPYNPIYIAKLPNESIICILKQLVMVGDVTSLEIFGLVCKKFLLLSREPSLWRYLCEKVYRYTNLECNESNKLLAKDVEFLYANDWRRMYIER</sequence>
<evidence type="ECO:0000256" key="1">
    <source>
        <dbReference type="SAM" id="MobiDB-lite"/>
    </source>
</evidence>
<accession>A0A9N9EKS6</accession>
<gene>
    <name evidence="3" type="ORF">CPELLU_LOCUS10962</name>
</gene>
<feature type="compositionally biased region" description="Basic and acidic residues" evidence="1">
    <location>
        <begin position="194"/>
        <end position="204"/>
    </location>
</feature>
<evidence type="ECO:0000313" key="3">
    <source>
        <dbReference type="EMBL" id="CAG8684086.1"/>
    </source>
</evidence>
<name>A0A9N9EKS6_9GLOM</name>
<evidence type="ECO:0000259" key="2">
    <source>
        <dbReference type="Pfam" id="PF12937"/>
    </source>
</evidence>